<dbReference type="OrthoDB" id="6291525at2"/>
<name>A0A1I1RA07_9GAMM</name>
<dbReference type="Proteomes" id="UP000198862">
    <property type="component" value="Unassembled WGS sequence"/>
</dbReference>
<evidence type="ECO:0000313" key="2">
    <source>
        <dbReference type="EMBL" id="SFD27220.1"/>
    </source>
</evidence>
<sequence>MKLHFKAPFIFVSIILFITSIQSYAHALKETTARVILRDGQIEIHLQADIQQWQKRLQDHQAWLMGDIKTVMPANLNRKQTTHYFIQQLIEKTKLKVNNQDISVKVTAFEQKNSSGHHFSNIVLMAKHTQSSVEQLSIGFPKTLGDIHANFVQPKYRVIKSGKIRTLAFKHAHKSEINIKKLNSHHNNTPTNTLSHHISAHTPDQIHTH</sequence>
<reference evidence="2 3" key="1">
    <citation type="submission" date="2016-10" db="EMBL/GenBank/DDBJ databases">
        <authorList>
            <person name="de Groot N.N."/>
        </authorList>
    </citation>
    <scope>NUCLEOTIDE SEQUENCE [LARGE SCALE GENOMIC DNA]</scope>
    <source>
        <strain evidence="2 3">DSM 6059</strain>
    </source>
</reference>
<evidence type="ECO:0000313" key="3">
    <source>
        <dbReference type="Proteomes" id="UP000198862"/>
    </source>
</evidence>
<dbReference type="AlphaFoldDB" id="A0A1I1RA07"/>
<feature type="region of interest" description="Disordered" evidence="1">
    <location>
        <begin position="183"/>
        <end position="209"/>
    </location>
</feature>
<proteinExistence type="predicted"/>
<organism evidence="2 3">
    <name type="scientific">Pseudoalteromonas denitrificans DSM 6059</name>
    <dbReference type="NCBI Taxonomy" id="1123010"/>
    <lineage>
        <taxon>Bacteria</taxon>
        <taxon>Pseudomonadati</taxon>
        <taxon>Pseudomonadota</taxon>
        <taxon>Gammaproteobacteria</taxon>
        <taxon>Alteromonadales</taxon>
        <taxon>Pseudoalteromonadaceae</taxon>
        <taxon>Pseudoalteromonas</taxon>
    </lineage>
</organism>
<dbReference type="STRING" id="1123010.SAMN02745724_04054"/>
<feature type="compositionally biased region" description="Polar residues" evidence="1">
    <location>
        <begin position="185"/>
        <end position="196"/>
    </location>
</feature>
<accession>A0A1I1RA07</accession>
<dbReference type="EMBL" id="FOLO01000045">
    <property type="protein sequence ID" value="SFD27220.1"/>
    <property type="molecule type" value="Genomic_DNA"/>
</dbReference>
<protein>
    <submittedName>
        <fullName evidence="2">Uncharacterized protein</fullName>
    </submittedName>
</protein>
<dbReference type="RefSeq" id="WP_091988944.1">
    <property type="nucleotide sequence ID" value="NZ_FOLO01000045.1"/>
</dbReference>
<gene>
    <name evidence="2" type="ORF">SAMN02745724_04054</name>
</gene>
<evidence type="ECO:0000256" key="1">
    <source>
        <dbReference type="SAM" id="MobiDB-lite"/>
    </source>
</evidence>
<keyword evidence="3" id="KW-1185">Reference proteome</keyword>